<dbReference type="AlphaFoldDB" id="A0A3N0Z8S9"/>
<reference evidence="1 2" key="1">
    <citation type="submission" date="2018-10" db="EMBL/GenBank/DDBJ databases">
        <title>Genome assembly for a Yunnan-Guizhou Plateau 3E fish, Anabarilius grahami (Regan), and its evolutionary and genetic applications.</title>
        <authorList>
            <person name="Jiang W."/>
        </authorList>
    </citation>
    <scope>NUCLEOTIDE SEQUENCE [LARGE SCALE GENOMIC DNA]</scope>
    <source>
        <strain evidence="1">AG-KIZ</strain>
        <tissue evidence="1">Muscle</tissue>
    </source>
</reference>
<proteinExistence type="predicted"/>
<keyword evidence="1" id="KW-0808">Transferase</keyword>
<dbReference type="Proteomes" id="UP000281406">
    <property type="component" value="Unassembled WGS sequence"/>
</dbReference>
<dbReference type="InterPro" id="IPR050793">
    <property type="entry name" value="CMP-NeuNAc_synthase"/>
</dbReference>
<accession>A0A3N0Z8S9</accession>
<protein>
    <submittedName>
        <fullName evidence="1">N-acylneuraminate cytidylyltransferase B</fullName>
    </submittedName>
</protein>
<keyword evidence="1" id="KW-0548">Nucleotidyltransferase</keyword>
<dbReference type="PANTHER" id="PTHR21485:SF3">
    <property type="entry name" value="N-ACYLNEURAMINATE CYTIDYLYLTRANSFERASE"/>
    <property type="match status" value="1"/>
</dbReference>
<dbReference type="EMBL" id="RJVU01006614">
    <property type="protein sequence ID" value="ROL54654.1"/>
    <property type="molecule type" value="Genomic_DNA"/>
</dbReference>
<dbReference type="PANTHER" id="PTHR21485">
    <property type="entry name" value="HAD SUPERFAMILY MEMBERS CMAS AND KDSC"/>
    <property type="match status" value="1"/>
</dbReference>
<gene>
    <name evidence="1" type="ORF">DPX16_11829</name>
</gene>
<dbReference type="GO" id="GO:0008781">
    <property type="term" value="F:N-acylneuraminate cytidylyltransferase activity"/>
    <property type="evidence" value="ECO:0007669"/>
    <property type="project" value="TreeGrafter"/>
</dbReference>
<sequence length="218" mass="24989">MAVQLHCAIEKGFSSGKKETFPHTQYSFRISGNRGYVSNRVRFYRSLAHNVNDIMSLADFVGSPSNVKFRRMSQKITGVSPIRRMKKEEKRENCNIEQFQTIYKLFISEALQMITEQGCDYMFSVARRHQFRFKVQEAEDVEILSQVGLNGVPCDAPVADLIAAKYICQRPAGHGAIREFAKYTLTLKKRACHSYNDFLDFLEFPSDKCAKICNTDSQ</sequence>
<organism evidence="1 2">
    <name type="scientific">Anabarilius grahami</name>
    <name type="common">Kanglang fish</name>
    <name type="synonym">Barilius grahami</name>
    <dbReference type="NCBI Taxonomy" id="495550"/>
    <lineage>
        <taxon>Eukaryota</taxon>
        <taxon>Metazoa</taxon>
        <taxon>Chordata</taxon>
        <taxon>Craniata</taxon>
        <taxon>Vertebrata</taxon>
        <taxon>Euteleostomi</taxon>
        <taxon>Actinopterygii</taxon>
        <taxon>Neopterygii</taxon>
        <taxon>Teleostei</taxon>
        <taxon>Ostariophysi</taxon>
        <taxon>Cypriniformes</taxon>
        <taxon>Xenocyprididae</taxon>
        <taxon>Xenocypridinae</taxon>
        <taxon>Xenocypridinae incertae sedis</taxon>
        <taxon>Anabarilius</taxon>
    </lineage>
</organism>
<evidence type="ECO:0000313" key="1">
    <source>
        <dbReference type="EMBL" id="ROL54654.1"/>
    </source>
</evidence>
<keyword evidence="2" id="KW-1185">Reference proteome</keyword>
<comment type="caution">
    <text evidence="1">The sequence shown here is derived from an EMBL/GenBank/DDBJ whole genome shotgun (WGS) entry which is preliminary data.</text>
</comment>
<name>A0A3N0Z8S9_ANAGA</name>
<evidence type="ECO:0000313" key="2">
    <source>
        <dbReference type="Proteomes" id="UP000281406"/>
    </source>
</evidence>
<dbReference type="OrthoDB" id="10262032at2759"/>